<accession>A0A3S4D8G9</accession>
<proteinExistence type="predicted"/>
<gene>
    <name evidence="2" type="ORF">DEVEQU_03992</name>
</gene>
<dbReference type="AlphaFoldDB" id="A0A3S4D8G9"/>
<evidence type="ECO:0000313" key="3">
    <source>
        <dbReference type="Proteomes" id="UP000268844"/>
    </source>
</evidence>
<organism evidence="2 3">
    <name type="scientific">Devosia equisanguinis</name>
    <dbReference type="NCBI Taxonomy" id="2490941"/>
    <lineage>
        <taxon>Bacteria</taxon>
        <taxon>Pseudomonadati</taxon>
        <taxon>Pseudomonadota</taxon>
        <taxon>Alphaproteobacteria</taxon>
        <taxon>Hyphomicrobiales</taxon>
        <taxon>Devosiaceae</taxon>
        <taxon>Devosia</taxon>
    </lineage>
</organism>
<reference evidence="2 3" key="1">
    <citation type="submission" date="2018-12" db="EMBL/GenBank/DDBJ databases">
        <authorList>
            <person name="Criscuolo A."/>
        </authorList>
    </citation>
    <scope>NUCLEOTIDE SEQUENCE [LARGE SCALE GENOMIC DNA]</scope>
    <source>
        <strain evidence="2">ACIP1116281</strain>
    </source>
</reference>
<evidence type="ECO:0000256" key="1">
    <source>
        <dbReference type="SAM" id="MobiDB-lite"/>
    </source>
</evidence>
<dbReference type="EMBL" id="UZWD01000078">
    <property type="protein sequence ID" value="VDS06827.1"/>
    <property type="molecule type" value="Genomic_DNA"/>
</dbReference>
<feature type="compositionally biased region" description="Basic and acidic residues" evidence="1">
    <location>
        <begin position="93"/>
        <end position="110"/>
    </location>
</feature>
<sequence>MGSLPPQLEIAEIVTIERRAPARQVLDPRHRLGSHPFSRTMVDNAGPGHFGILRMGMGAVALPHRCRYPALRPGRGCPGAQRLGREHRHRPRRQLERGKQSRQPRSHDQRPIGIKRIVECGHGVLPPWRDTPHAPAAQAAPIKKAGHPEGQPAPRLGGGACIQAIQMPLSICAATCCWFSSLSEKKASRSPRLVWLLSSRCTQ</sequence>
<feature type="compositionally biased region" description="Low complexity" evidence="1">
    <location>
        <begin position="134"/>
        <end position="143"/>
    </location>
</feature>
<feature type="region of interest" description="Disordered" evidence="1">
    <location>
        <begin position="73"/>
        <end position="113"/>
    </location>
</feature>
<protein>
    <submittedName>
        <fullName evidence="2">Uncharacterized protein</fullName>
    </submittedName>
</protein>
<keyword evidence="3" id="KW-1185">Reference proteome</keyword>
<dbReference type="Proteomes" id="UP000268844">
    <property type="component" value="Unassembled WGS sequence"/>
</dbReference>
<evidence type="ECO:0000313" key="2">
    <source>
        <dbReference type="EMBL" id="VDS06827.1"/>
    </source>
</evidence>
<name>A0A3S4D8G9_9HYPH</name>
<feature type="region of interest" description="Disordered" evidence="1">
    <location>
        <begin position="128"/>
        <end position="151"/>
    </location>
</feature>